<keyword evidence="6 7" id="KW-0472">Membrane</keyword>
<proteinExistence type="inferred from homology"/>
<gene>
    <name evidence="9" type="ORF">GA0070609_2720</name>
</gene>
<evidence type="ECO:0000256" key="2">
    <source>
        <dbReference type="ARBA" id="ARBA00022448"/>
    </source>
</evidence>
<dbReference type="PROSITE" id="PS50928">
    <property type="entry name" value="ABC_TM1"/>
    <property type="match status" value="1"/>
</dbReference>
<feature type="transmembrane region" description="Helical" evidence="7">
    <location>
        <begin position="81"/>
        <end position="102"/>
    </location>
</feature>
<feature type="domain" description="ABC transmembrane type-1" evidence="8">
    <location>
        <begin position="42"/>
        <end position="223"/>
    </location>
</feature>
<dbReference type="GO" id="GO:0055085">
    <property type="term" value="P:transmembrane transport"/>
    <property type="evidence" value="ECO:0007669"/>
    <property type="project" value="InterPro"/>
</dbReference>
<dbReference type="SUPFAM" id="SSF161098">
    <property type="entry name" value="MetI-like"/>
    <property type="match status" value="1"/>
</dbReference>
<evidence type="ECO:0000313" key="9">
    <source>
        <dbReference type="EMBL" id="SCG52857.1"/>
    </source>
</evidence>
<keyword evidence="10" id="KW-1185">Reference proteome</keyword>
<feature type="transmembrane region" description="Helical" evidence="7">
    <location>
        <begin position="108"/>
        <end position="128"/>
    </location>
</feature>
<protein>
    <submittedName>
        <fullName evidence="9">NitT/TauT family transport system permease protein</fullName>
    </submittedName>
</protein>
<dbReference type="PANTHER" id="PTHR30151:SF0">
    <property type="entry name" value="ABC TRANSPORTER PERMEASE PROTEIN MJ0413-RELATED"/>
    <property type="match status" value="1"/>
</dbReference>
<dbReference type="Pfam" id="PF00528">
    <property type="entry name" value="BPD_transp_1"/>
    <property type="match status" value="1"/>
</dbReference>
<evidence type="ECO:0000256" key="3">
    <source>
        <dbReference type="ARBA" id="ARBA00022475"/>
    </source>
</evidence>
<feature type="transmembrane region" description="Helical" evidence="7">
    <location>
        <begin position="205"/>
        <end position="226"/>
    </location>
</feature>
<keyword evidence="5 7" id="KW-1133">Transmembrane helix</keyword>
<dbReference type="InterPro" id="IPR035906">
    <property type="entry name" value="MetI-like_sf"/>
</dbReference>
<comment type="subcellular location">
    <subcellularLocation>
        <location evidence="1 7">Cell membrane</location>
        <topology evidence="1 7">Multi-pass membrane protein</topology>
    </subcellularLocation>
</comment>
<comment type="similarity">
    <text evidence="7">Belongs to the binding-protein-dependent transport system permease family.</text>
</comment>
<sequence>MLLVVLAGIQIASLFMPEYVFPDLPAIGQALLEILRDERGDIIATVLRFTGALLGAMVAGWVIGLLMGAFRTTVGELLRPVFGIMQAVPALSWILVSVIWLHSVEARIFFIVFVIGVPFFVVAVFEGIRNIDHELMEGIGQFRPSRLQILRVLFVPQSLTYMLMTLRSAGAFCLRILVFAELIGATAGVGYSMGLAQANFRIDLIFAWTVVLIVFNFLLTAVVDLAERYLLRWRREAVVR</sequence>
<dbReference type="Gene3D" id="1.10.3720.10">
    <property type="entry name" value="MetI-like"/>
    <property type="match status" value="1"/>
</dbReference>
<evidence type="ECO:0000313" key="10">
    <source>
        <dbReference type="Proteomes" id="UP000198217"/>
    </source>
</evidence>
<dbReference type="GO" id="GO:0005886">
    <property type="term" value="C:plasma membrane"/>
    <property type="evidence" value="ECO:0007669"/>
    <property type="project" value="UniProtKB-SubCell"/>
</dbReference>
<evidence type="ECO:0000256" key="7">
    <source>
        <dbReference type="RuleBase" id="RU363032"/>
    </source>
</evidence>
<evidence type="ECO:0000256" key="6">
    <source>
        <dbReference type="ARBA" id="ARBA00023136"/>
    </source>
</evidence>
<dbReference type="Proteomes" id="UP000198217">
    <property type="component" value="Chromosome I"/>
</dbReference>
<dbReference type="PANTHER" id="PTHR30151">
    <property type="entry name" value="ALKANE SULFONATE ABC TRANSPORTER-RELATED, MEMBRANE SUBUNIT"/>
    <property type="match status" value="1"/>
</dbReference>
<dbReference type="InterPro" id="IPR000515">
    <property type="entry name" value="MetI-like"/>
</dbReference>
<organism evidence="9 10">
    <name type="scientific">Micromonospora echinaurantiaca</name>
    <dbReference type="NCBI Taxonomy" id="47857"/>
    <lineage>
        <taxon>Bacteria</taxon>
        <taxon>Bacillati</taxon>
        <taxon>Actinomycetota</taxon>
        <taxon>Actinomycetes</taxon>
        <taxon>Micromonosporales</taxon>
        <taxon>Micromonosporaceae</taxon>
        <taxon>Micromonospora</taxon>
    </lineage>
</organism>
<dbReference type="EMBL" id="LT607750">
    <property type="protein sequence ID" value="SCG52857.1"/>
    <property type="molecule type" value="Genomic_DNA"/>
</dbReference>
<evidence type="ECO:0000256" key="5">
    <source>
        <dbReference type="ARBA" id="ARBA00022989"/>
    </source>
</evidence>
<keyword evidence="2 7" id="KW-0813">Transport</keyword>
<name>A0A1C5I3Y3_9ACTN</name>
<feature type="transmembrane region" description="Helical" evidence="7">
    <location>
        <begin position="46"/>
        <end position="69"/>
    </location>
</feature>
<evidence type="ECO:0000259" key="8">
    <source>
        <dbReference type="PROSITE" id="PS50928"/>
    </source>
</evidence>
<keyword evidence="4 7" id="KW-0812">Transmembrane</keyword>
<accession>A0A1C5I3Y3</accession>
<keyword evidence="3" id="KW-1003">Cell membrane</keyword>
<feature type="transmembrane region" description="Helical" evidence="7">
    <location>
        <begin position="172"/>
        <end position="193"/>
    </location>
</feature>
<reference evidence="9 10" key="1">
    <citation type="submission" date="2016-06" db="EMBL/GenBank/DDBJ databases">
        <authorList>
            <person name="Kjaerup R.B."/>
            <person name="Dalgaard T.S."/>
            <person name="Juul-Madsen H.R."/>
        </authorList>
    </citation>
    <scope>NUCLEOTIDE SEQUENCE [LARGE SCALE GENOMIC DNA]</scope>
    <source>
        <strain evidence="9 10">DSM 43904</strain>
    </source>
</reference>
<evidence type="ECO:0000256" key="4">
    <source>
        <dbReference type="ARBA" id="ARBA00022692"/>
    </source>
</evidence>
<evidence type="ECO:0000256" key="1">
    <source>
        <dbReference type="ARBA" id="ARBA00004651"/>
    </source>
</evidence>
<dbReference type="RefSeq" id="WP_088994132.1">
    <property type="nucleotide sequence ID" value="NZ_LT607750.1"/>
</dbReference>
<dbReference type="AlphaFoldDB" id="A0A1C5I3Y3"/>